<dbReference type="FunFam" id="3.20.20.10:FF:000018">
    <property type="entry name" value="Pyridoxal phosphate homeostasis protein"/>
    <property type="match status" value="1"/>
</dbReference>
<sequence length="222" mass="25345">MQENVQKVKERVQKAKEAAKRKDEVFILPVTKTKSTEIIRALIEMGFNVFGENRVREAKEKIKELSNVKFEMIGHLQTNKVKDALDIFTRIQSVDSLKLLTEINERAAKKKIVMPVLVEINISGESQKYGFLPGEVMNLFRVTSSLRFVNIEGLMGMASLTNDTDKIRKEFSTLRILYERLNAEGYNLNVLSMGMTDDFEVAIMEGSNMVRIGRAFFEGLEI</sequence>
<dbReference type="HAMAP" id="MF_02087">
    <property type="entry name" value="PLP_homeostasis"/>
    <property type="match status" value="1"/>
</dbReference>
<dbReference type="PANTHER" id="PTHR10146">
    <property type="entry name" value="PROLINE SYNTHETASE CO-TRANSCRIBED BACTERIAL HOMOLOG PROTEIN"/>
    <property type="match status" value="1"/>
</dbReference>
<dbReference type="SUPFAM" id="SSF51419">
    <property type="entry name" value="PLP-binding barrel"/>
    <property type="match status" value="1"/>
</dbReference>
<dbReference type="InterPro" id="IPR011078">
    <property type="entry name" value="PyrdxlP_homeostasis"/>
</dbReference>
<feature type="coiled-coil region" evidence="5">
    <location>
        <begin position="2"/>
        <end position="68"/>
    </location>
</feature>
<dbReference type="AlphaFoldDB" id="M1E717"/>
<dbReference type="HOGENOM" id="CLU_059988_0_1_9"/>
<evidence type="ECO:0000256" key="2">
    <source>
        <dbReference type="HAMAP-Rule" id="MF_02087"/>
    </source>
</evidence>
<reference evidence="7 8" key="1">
    <citation type="submission" date="2011-04" db="EMBL/GenBank/DDBJ databases">
        <title>The complete genome of Thermodesulfobium narugense DSM 14796.</title>
        <authorList>
            <consortium name="US DOE Joint Genome Institute (JGI-PGF)"/>
            <person name="Lucas S."/>
            <person name="Han J."/>
            <person name="Lapidus A."/>
            <person name="Bruce D."/>
            <person name="Goodwin L."/>
            <person name="Pitluck S."/>
            <person name="Peters L."/>
            <person name="Kyrpides N."/>
            <person name="Mavromatis K."/>
            <person name="Pagani I."/>
            <person name="Ivanova N."/>
            <person name="Ovchinnikova G."/>
            <person name="Zhang X."/>
            <person name="Saunders L."/>
            <person name="Detter J.C."/>
            <person name="Tapia R."/>
            <person name="Han C."/>
            <person name="Land M."/>
            <person name="Hauser L."/>
            <person name="Markowitz V."/>
            <person name="Cheng J.-F."/>
            <person name="Hugenholtz P."/>
            <person name="Woyke T."/>
            <person name="Wu D."/>
            <person name="Spring S."/>
            <person name="Schroeder M."/>
            <person name="Brambilla E."/>
            <person name="Klenk H.-P."/>
            <person name="Eisen J.A."/>
        </authorList>
    </citation>
    <scope>NUCLEOTIDE SEQUENCE [LARGE SCALE GENOMIC DNA]</scope>
    <source>
        <strain evidence="7 8">DSM 14796</strain>
    </source>
</reference>
<proteinExistence type="inferred from homology"/>
<keyword evidence="8" id="KW-1185">Reference proteome</keyword>
<dbReference type="Pfam" id="PF01168">
    <property type="entry name" value="Ala_racemase_N"/>
    <property type="match status" value="1"/>
</dbReference>
<feature type="domain" description="Alanine racemase N-terminal" evidence="6">
    <location>
        <begin position="5"/>
        <end position="217"/>
    </location>
</feature>
<dbReference type="Gene3D" id="3.20.20.10">
    <property type="entry name" value="Alanine racemase"/>
    <property type="match status" value="1"/>
</dbReference>
<name>M1E717_9BACT</name>
<dbReference type="EMBL" id="CP002690">
    <property type="protein sequence ID" value="AEE14433.1"/>
    <property type="molecule type" value="Genomic_DNA"/>
</dbReference>
<dbReference type="KEGG" id="tnr:Thena_0800"/>
<dbReference type="STRING" id="747365.Thena_0800"/>
<dbReference type="GO" id="GO:0030170">
    <property type="term" value="F:pyridoxal phosphate binding"/>
    <property type="evidence" value="ECO:0007669"/>
    <property type="project" value="UniProtKB-UniRule"/>
</dbReference>
<dbReference type="PIRSF" id="PIRSF004848">
    <property type="entry name" value="YBL036c_PLPDEIII"/>
    <property type="match status" value="1"/>
</dbReference>
<keyword evidence="5" id="KW-0175">Coiled coil</keyword>
<comment type="similarity">
    <text evidence="2 4">Belongs to the pyridoxal phosphate-binding protein YggS/PROSC family.</text>
</comment>
<dbReference type="PANTHER" id="PTHR10146:SF14">
    <property type="entry name" value="PYRIDOXAL PHOSPHATE HOMEOSTASIS PROTEIN"/>
    <property type="match status" value="1"/>
</dbReference>
<organism evidence="7 8">
    <name type="scientific">Thermodesulfobium narugense DSM 14796</name>
    <dbReference type="NCBI Taxonomy" id="747365"/>
    <lineage>
        <taxon>Bacteria</taxon>
        <taxon>Pseudomonadati</taxon>
        <taxon>Thermodesulfobiota</taxon>
        <taxon>Thermodesulfobiia</taxon>
        <taxon>Thermodesulfobiales</taxon>
        <taxon>Thermodesulfobiaceae</taxon>
        <taxon>Thermodesulfobium</taxon>
    </lineage>
</organism>
<comment type="cofactor">
    <cofactor evidence="3">
        <name>pyridoxal 5'-phosphate</name>
        <dbReference type="ChEBI" id="CHEBI:597326"/>
    </cofactor>
</comment>
<evidence type="ECO:0000256" key="4">
    <source>
        <dbReference type="RuleBase" id="RU004514"/>
    </source>
</evidence>
<evidence type="ECO:0000256" key="1">
    <source>
        <dbReference type="ARBA" id="ARBA00022898"/>
    </source>
</evidence>
<feature type="modified residue" description="N6-(pyridoxal phosphate)lysine" evidence="2 3">
    <location>
        <position position="32"/>
    </location>
</feature>
<evidence type="ECO:0000259" key="6">
    <source>
        <dbReference type="Pfam" id="PF01168"/>
    </source>
</evidence>
<evidence type="ECO:0000313" key="8">
    <source>
        <dbReference type="Proteomes" id="UP000011765"/>
    </source>
</evidence>
<evidence type="ECO:0000313" key="7">
    <source>
        <dbReference type="EMBL" id="AEE14433.1"/>
    </source>
</evidence>
<dbReference type="InterPro" id="IPR001608">
    <property type="entry name" value="Ala_racemase_N"/>
</dbReference>
<dbReference type="Proteomes" id="UP000011765">
    <property type="component" value="Chromosome"/>
</dbReference>
<comment type="function">
    <text evidence="2">Pyridoxal 5'-phosphate (PLP)-binding protein, which is involved in PLP homeostasis.</text>
</comment>
<protein>
    <recommendedName>
        <fullName evidence="2">Pyridoxal phosphate homeostasis protein</fullName>
        <shortName evidence="2">PLP homeostasis protein</shortName>
    </recommendedName>
</protein>
<gene>
    <name evidence="7" type="ORF">Thena_0800</name>
</gene>
<dbReference type="CDD" id="cd00635">
    <property type="entry name" value="PLPDE_III_YBL036c_like"/>
    <property type="match status" value="1"/>
</dbReference>
<accession>M1E717</accession>
<evidence type="ECO:0000256" key="3">
    <source>
        <dbReference type="PIRSR" id="PIRSR004848-1"/>
    </source>
</evidence>
<dbReference type="NCBIfam" id="TIGR00044">
    <property type="entry name" value="YggS family pyridoxal phosphate-dependent enzyme"/>
    <property type="match status" value="1"/>
</dbReference>
<dbReference type="InterPro" id="IPR029066">
    <property type="entry name" value="PLP-binding_barrel"/>
</dbReference>
<dbReference type="eggNOG" id="COG0325">
    <property type="taxonomic scope" value="Bacteria"/>
</dbReference>
<evidence type="ECO:0000256" key="5">
    <source>
        <dbReference type="SAM" id="Coils"/>
    </source>
</evidence>
<keyword evidence="1 2" id="KW-0663">Pyridoxal phosphate</keyword>